<evidence type="ECO:0000256" key="8">
    <source>
        <dbReference type="ARBA" id="ARBA00022840"/>
    </source>
</evidence>
<dbReference type="FunFam" id="3.30.200.20:FF:000178">
    <property type="entry name" value="serine/threonine-protein kinase PBS1-like"/>
    <property type="match status" value="1"/>
</dbReference>
<evidence type="ECO:0000256" key="13">
    <source>
        <dbReference type="SAM" id="Phobius"/>
    </source>
</evidence>
<dbReference type="EMBL" id="CP136892">
    <property type="protein sequence ID" value="WOL01403.1"/>
    <property type="molecule type" value="Genomic_DNA"/>
</dbReference>
<dbReference type="InterPro" id="IPR045874">
    <property type="entry name" value="LRK10/LRL21-25-like"/>
</dbReference>
<evidence type="ECO:0000256" key="2">
    <source>
        <dbReference type="ARBA" id="ARBA00022527"/>
    </source>
</evidence>
<feature type="chain" id="PRO_5042877009" description="Protein kinase domain-containing protein" evidence="14">
    <location>
        <begin position="26"/>
        <end position="697"/>
    </location>
</feature>
<dbReference type="Pfam" id="PF00069">
    <property type="entry name" value="Pkinase"/>
    <property type="match status" value="1"/>
</dbReference>
<dbReference type="InterPro" id="IPR025287">
    <property type="entry name" value="WAK_GUB"/>
</dbReference>
<accession>A0AAQ3K616</accession>
<dbReference type="InterPro" id="IPR017441">
    <property type="entry name" value="Protein_kinase_ATP_BS"/>
</dbReference>
<keyword evidence="5 14" id="KW-0732">Signal</keyword>
<dbReference type="InterPro" id="IPR011009">
    <property type="entry name" value="Kinase-like_dom_sf"/>
</dbReference>
<feature type="binding site" evidence="12">
    <location>
        <position position="401"/>
    </location>
    <ligand>
        <name>ATP</name>
        <dbReference type="ChEBI" id="CHEBI:30616"/>
    </ligand>
</feature>
<dbReference type="InterPro" id="IPR000719">
    <property type="entry name" value="Prot_kinase_dom"/>
</dbReference>
<dbReference type="GO" id="GO:0016020">
    <property type="term" value="C:membrane"/>
    <property type="evidence" value="ECO:0007669"/>
    <property type="project" value="UniProtKB-SubCell"/>
</dbReference>
<keyword evidence="4 13" id="KW-0812">Transmembrane</keyword>
<comment type="subcellular location">
    <subcellularLocation>
        <location evidence="1">Membrane</location>
        <topology evidence="1">Single-pass type I membrane protein</topology>
    </subcellularLocation>
</comment>
<reference evidence="16 17" key="1">
    <citation type="submission" date="2023-10" db="EMBL/GenBank/DDBJ databases">
        <title>Chromosome-scale genome assembly provides insights into flower coloration mechanisms of Canna indica.</title>
        <authorList>
            <person name="Li C."/>
        </authorList>
    </citation>
    <scope>NUCLEOTIDE SEQUENCE [LARGE SCALE GENOMIC DNA]</scope>
    <source>
        <tissue evidence="16">Flower</tissue>
    </source>
</reference>
<dbReference type="Gene3D" id="1.10.510.10">
    <property type="entry name" value="Transferase(Phosphotransferase) domain 1"/>
    <property type="match status" value="1"/>
</dbReference>
<keyword evidence="8 12" id="KW-0067">ATP-binding</keyword>
<evidence type="ECO:0000256" key="6">
    <source>
        <dbReference type="ARBA" id="ARBA00022741"/>
    </source>
</evidence>
<evidence type="ECO:0000256" key="1">
    <source>
        <dbReference type="ARBA" id="ARBA00004479"/>
    </source>
</evidence>
<evidence type="ECO:0000313" key="16">
    <source>
        <dbReference type="EMBL" id="WOL01403.1"/>
    </source>
</evidence>
<dbReference type="Gene3D" id="3.30.200.20">
    <property type="entry name" value="Phosphorylase Kinase, domain 1"/>
    <property type="match status" value="1"/>
</dbReference>
<feature type="domain" description="Protein kinase" evidence="15">
    <location>
        <begin position="373"/>
        <end position="664"/>
    </location>
</feature>
<evidence type="ECO:0000256" key="5">
    <source>
        <dbReference type="ARBA" id="ARBA00022729"/>
    </source>
</evidence>
<dbReference type="SUPFAM" id="SSF56112">
    <property type="entry name" value="Protein kinase-like (PK-like)"/>
    <property type="match status" value="1"/>
</dbReference>
<protein>
    <recommendedName>
        <fullName evidence="15">Protein kinase domain-containing protein</fullName>
    </recommendedName>
</protein>
<evidence type="ECO:0000256" key="14">
    <source>
        <dbReference type="SAM" id="SignalP"/>
    </source>
</evidence>
<dbReference type="GO" id="GO:0030247">
    <property type="term" value="F:polysaccharide binding"/>
    <property type="evidence" value="ECO:0007669"/>
    <property type="project" value="InterPro"/>
</dbReference>
<feature type="transmembrane region" description="Helical" evidence="13">
    <location>
        <begin position="273"/>
        <end position="293"/>
    </location>
</feature>
<dbReference type="GO" id="GO:0004674">
    <property type="term" value="F:protein serine/threonine kinase activity"/>
    <property type="evidence" value="ECO:0007669"/>
    <property type="project" value="UniProtKB-KW"/>
</dbReference>
<dbReference type="GO" id="GO:0005524">
    <property type="term" value="F:ATP binding"/>
    <property type="evidence" value="ECO:0007669"/>
    <property type="project" value="UniProtKB-UniRule"/>
</dbReference>
<feature type="transmembrane region" description="Helical" evidence="13">
    <location>
        <begin position="314"/>
        <end position="334"/>
    </location>
</feature>
<dbReference type="PROSITE" id="PS00108">
    <property type="entry name" value="PROTEIN_KINASE_ST"/>
    <property type="match status" value="1"/>
</dbReference>
<dbReference type="Proteomes" id="UP001327560">
    <property type="component" value="Chromosome 3"/>
</dbReference>
<evidence type="ECO:0000256" key="9">
    <source>
        <dbReference type="ARBA" id="ARBA00022989"/>
    </source>
</evidence>
<dbReference type="FunFam" id="1.10.510.10:FF:000590">
    <property type="entry name" value="PR5-like receptor kinase"/>
    <property type="match status" value="1"/>
</dbReference>
<organism evidence="16 17">
    <name type="scientific">Canna indica</name>
    <name type="common">Indian-shot</name>
    <dbReference type="NCBI Taxonomy" id="4628"/>
    <lineage>
        <taxon>Eukaryota</taxon>
        <taxon>Viridiplantae</taxon>
        <taxon>Streptophyta</taxon>
        <taxon>Embryophyta</taxon>
        <taxon>Tracheophyta</taxon>
        <taxon>Spermatophyta</taxon>
        <taxon>Magnoliopsida</taxon>
        <taxon>Liliopsida</taxon>
        <taxon>Zingiberales</taxon>
        <taxon>Cannaceae</taxon>
        <taxon>Canna</taxon>
    </lineage>
</organism>
<keyword evidence="10 13" id="KW-0472">Membrane</keyword>
<dbReference type="PROSITE" id="PS00107">
    <property type="entry name" value="PROTEIN_KINASE_ATP"/>
    <property type="match status" value="1"/>
</dbReference>
<evidence type="ECO:0000256" key="11">
    <source>
        <dbReference type="ARBA" id="ARBA00023180"/>
    </source>
</evidence>
<name>A0AAQ3K616_9LILI</name>
<sequence>MAFYSTWSSILLHLFLLLCITIALSKSHCPSSSCGDLHDLHSPFRLREDPADCGDPQFELVCEEERAALYLQSDKYFVTYISYHERLARLVYADAMTASSYIKFSNRSYFRNNLYEHDKMYMYYYFTYWASFMNCTQKIQRQDEYVAVSSLSGNSSTVYVVVAHDAYKLKYLKNSCRFLNTLPIGNRLSPGADIFQLLRQGFEVKWYIEFSRKEIIKMCWQYQWPTIIDYPTADYVMWIKSYIISGLEFLHCIYGEDVYRWSPVFSFSVDIVIILYMFINLALLGGLHQLYILSPFMVHTSFNLLKRINSFRSPLVAVGRFIFAPLVIYAFLAYNCWRTKQAPIDRVEKFLRNHQQDLMPTRYTYSDIIAMTSHFREKLGQGGFGSVFKGQIWGRGRVAVKMLSSSKFKGDDFINEVSTIGRIHHSNVVHLLGFCSDGTKRALVYEYMPNGSLDKYIFSSNRSSTSNNCFTMDKLNDIALGVARGIDYLHHGCDMQILHFDIKPHNILLDHNFAPKISDFGLAKLYPKDCNLVSISAARGTIGYIAPELISRSFGVISSKSDVYSFGMLLMEMAGRRRNVDPRAENSSQIYYPSWIYDQLTQQEQHRGENLDVRIEIDEMERKLCVVGLWCIQMKSCNRPSMSTVVEMLEGDVNNLCMPPRPFFSSSCSSTGRETYMPASSTVLSIISENDNRPELT</sequence>
<keyword evidence="3" id="KW-0808">Transferase</keyword>
<keyword evidence="6 12" id="KW-0547">Nucleotide-binding</keyword>
<feature type="signal peptide" evidence="14">
    <location>
        <begin position="1"/>
        <end position="25"/>
    </location>
</feature>
<dbReference type="Pfam" id="PF13947">
    <property type="entry name" value="GUB_WAK_bind"/>
    <property type="match status" value="1"/>
</dbReference>
<dbReference type="InterPro" id="IPR008271">
    <property type="entry name" value="Ser/Thr_kinase_AS"/>
</dbReference>
<evidence type="ECO:0000256" key="7">
    <source>
        <dbReference type="ARBA" id="ARBA00022777"/>
    </source>
</evidence>
<keyword evidence="11" id="KW-0325">Glycoprotein</keyword>
<keyword evidence="2" id="KW-0723">Serine/threonine-protein kinase</keyword>
<dbReference type="PROSITE" id="PS50011">
    <property type="entry name" value="PROTEIN_KINASE_DOM"/>
    <property type="match status" value="1"/>
</dbReference>
<keyword evidence="9 13" id="KW-1133">Transmembrane helix</keyword>
<evidence type="ECO:0000256" key="12">
    <source>
        <dbReference type="PROSITE-ProRule" id="PRU10141"/>
    </source>
</evidence>
<keyword evidence="17" id="KW-1185">Reference proteome</keyword>
<evidence type="ECO:0000313" key="17">
    <source>
        <dbReference type="Proteomes" id="UP001327560"/>
    </source>
</evidence>
<gene>
    <name evidence="16" type="ORF">Cni_G10119</name>
</gene>
<evidence type="ECO:0000259" key="15">
    <source>
        <dbReference type="PROSITE" id="PS50011"/>
    </source>
</evidence>
<proteinExistence type="predicted"/>
<evidence type="ECO:0000256" key="10">
    <source>
        <dbReference type="ARBA" id="ARBA00023136"/>
    </source>
</evidence>
<dbReference type="PANTHER" id="PTHR27009">
    <property type="entry name" value="RUST RESISTANCE KINASE LR10-RELATED"/>
    <property type="match status" value="1"/>
</dbReference>
<dbReference type="SMART" id="SM00220">
    <property type="entry name" value="S_TKc"/>
    <property type="match status" value="1"/>
</dbReference>
<dbReference type="AlphaFoldDB" id="A0AAQ3K616"/>
<evidence type="ECO:0000256" key="3">
    <source>
        <dbReference type="ARBA" id="ARBA00022679"/>
    </source>
</evidence>
<evidence type="ECO:0000256" key="4">
    <source>
        <dbReference type="ARBA" id="ARBA00022692"/>
    </source>
</evidence>
<keyword evidence="7" id="KW-0418">Kinase</keyword>